<dbReference type="VEuPathDB" id="FungiDB:MMYC01_201098"/>
<dbReference type="Proteomes" id="UP000078237">
    <property type="component" value="Unassembled WGS sequence"/>
</dbReference>
<comment type="caution">
    <text evidence="1">The sequence shown here is derived from an EMBL/GenBank/DDBJ whole genome shotgun (WGS) entry which is preliminary data.</text>
</comment>
<dbReference type="OrthoDB" id="10254665at2759"/>
<proteinExistence type="predicted"/>
<protein>
    <submittedName>
        <fullName evidence="1">Uncharacterized protein</fullName>
    </submittedName>
</protein>
<reference evidence="1 2" key="1">
    <citation type="journal article" date="2016" name="Genome Announc.">
        <title>Genome Sequence of Madurella mycetomatis mm55, Isolated from a Human Mycetoma Case in Sudan.</title>
        <authorList>
            <person name="Smit S."/>
            <person name="Derks M.F."/>
            <person name="Bervoets S."/>
            <person name="Fahal A."/>
            <person name="van Leeuwen W."/>
            <person name="van Belkum A."/>
            <person name="van de Sande W.W."/>
        </authorList>
    </citation>
    <scope>NUCLEOTIDE SEQUENCE [LARGE SCALE GENOMIC DNA]</scope>
    <source>
        <strain evidence="2">mm55</strain>
    </source>
</reference>
<organism evidence="1 2">
    <name type="scientific">Madurella mycetomatis</name>
    <dbReference type="NCBI Taxonomy" id="100816"/>
    <lineage>
        <taxon>Eukaryota</taxon>
        <taxon>Fungi</taxon>
        <taxon>Dikarya</taxon>
        <taxon>Ascomycota</taxon>
        <taxon>Pezizomycotina</taxon>
        <taxon>Sordariomycetes</taxon>
        <taxon>Sordariomycetidae</taxon>
        <taxon>Sordariales</taxon>
        <taxon>Sordariales incertae sedis</taxon>
        <taxon>Madurella</taxon>
    </lineage>
</organism>
<dbReference type="AlphaFoldDB" id="A0A175WGH3"/>
<gene>
    <name evidence="1" type="ORF">MMYC01_201098</name>
</gene>
<name>A0A175WGH3_9PEZI</name>
<keyword evidence="2" id="KW-1185">Reference proteome</keyword>
<dbReference type="EMBL" id="LCTW02000010">
    <property type="protein sequence ID" value="KXX82665.1"/>
    <property type="molecule type" value="Genomic_DNA"/>
</dbReference>
<evidence type="ECO:0000313" key="2">
    <source>
        <dbReference type="Proteomes" id="UP000078237"/>
    </source>
</evidence>
<evidence type="ECO:0000313" key="1">
    <source>
        <dbReference type="EMBL" id="KXX82665.1"/>
    </source>
</evidence>
<sequence length="313" mass="35729">MILGSGETAFDIAALAMESPTKKVVLCHRSGWLGAPKVFSKYAFVPGGMPIDVSQLFLFDTMYVHPLIRDSMLIWKHYDLSAIQGAWAATGSPYDFAQHVGGKDDEINHTWRGDTFDKAWKRVYKYIIPPYRAPNPDWGERPRRKVFDTFVEDAGRYIDIGPFPSHFDRDGVAHFAGNGRPEYQRIKHRTIKPDIYPMPKDADICDVWRKEDPTVGFIGFVRPGFGAIPPLSEMQAMLWITNLLGRLEKPLLPDDEWHYPIIAPPDARINYAVEHDSYVYQLAKDMDMAPSFIEVLRLGYKAANGAWWRLPVI</sequence>
<accession>A0A175WGH3</accession>